<accession>A0A1W2HAI5</accession>
<organism evidence="2 3">
    <name type="scientific">Aquiflexum balticum DSM 16537</name>
    <dbReference type="NCBI Taxonomy" id="758820"/>
    <lineage>
        <taxon>Bacteria</taxon>
        <taxon>Pseudomonadati</taxon>
        <taxon>Bacteroidota</taxon>
        <taxon>Cytophagia</taxon>
        <taxon>Cytophagales</taxon>
        <taxon>Cyclobacteriaceae</taxon>
        <taxon>Aquiflexum</taxon>
    </lineage>
</organism>
<evidence type="ECO:0000313" key="2">
    <source>
        <dbReference type="EMBL" id="SMD45883.1"/>
    </source>
</evidence>
<protein>
    <recommendedName>
        <fullName evidence="4">Lipoprotein</fullName>
    </recommendedName>
</protein>
<gene>
    <name evidence="2" type="ORF">SAMN00777080_4556</name>
</gene>
<evidence type="ECO:0008006" key="4">
    <source>
        <dbReference type="Google" id="ProtNLM"/>
    </source>
</evidence>
<dbReference type="STRING" id="758820.SAMN00777080_4556"/>
<dbReference type="AlphaFoldDB" id="A0A1W2HAI5"/>
<dbReference type="PROSITE" id="PS51257">
    <property type="entry name" value="PROKAR_LIPOPROTEIN"/>
    <property type="match status" value="1"/>
</dbReference>
<feature type="chain" id="PRO_5012213139" description="Lipoprotein" evidence="1">
    <location>
        <begin position="35"/>
        <end position="167"/>
    </location>
</feature>
<dbReference type="Proteomes" id="UP000192333">
    <property type="component" value="Chromosome I"/>
</dbReference>
<sequence>MSIKKNQIKLYQVRKVKICALTFLVVILSISCMEQNNQICEDSTPVGSDITALFVDDFNCTLKKLTEQDQVTFKIRSQNELVEWLSCGSSLPDIDFDQEFIFGGRIKSYKCGHLNELVAENWCDNLKVKVIIQPQDCMAITDVYFFVALPIEYVKYDLKFDIINLDL</sequence>
<proteinExistence type="predicted"/>
<dbReference type="OrthoDB" id="839243at2"/>
<keyword evidence="3" id="KW-1185">Reference proteome</keyword>
<dbReference type="EMBL" id="LT838813">
    <property type="protein sequence ID" value="SMD45883.1"/>
    <property type="molecule type" value="Genomic_DNA"/>
</dbReference>
<evidence type="ECO:0000256" key="1">
    <source>
        <dbReference type="SAM" id="SignalP"/>
    </source>
</evidence>
<feature type="signal peptide" evidence="1">
    <location>
        <begin position="1"/>
        <end position="34"/>
    </location>
</feature>
<evidence type="ECO:0000313" key="3">
    <source>
        <dbReference type="Proteomes" id="UP000192333"/>
    </source>
</evidence>
<name>A0A1W2HAI5_9BACT</name>
<keyword evidence="1" id="KW-0732">Signal</keyword>
<dbReference type="RefSeq" id="WP_084122850.1">
    <property type="nucleotide sequence ID" value="NZ_LT838813.1"/>
</dbReference>
<reference evidence="3" key="1">
    <citation type="submission" date="2017-04" db="EMBL/GenBank/DDBJ databases">
        <authorList>
            <person name="Varghese N."/>
            <person name="Submissions S."/>
        </authorList>
    </citation>
    <scope>NUCLEOTIDE SEQUENCE [LARGE SCALE GENOMIC DNA]</scope>
    <source>
        <strain evidence="3">DSM 16537</strain>
    </source>
</reference>